<comment type="caution">
    <text evidence="4">The sequence shown here is derived from an EMBL/GenBank/DDBJ whole genome shotgun (WGS) entry which is preliminary data.</text>
</comment>
<accession>A0ABW3Y1U2</accession>
<dbReference type="PIRSF" id="PIRSF016493">
    <property type="entry name" value="Glycyl_aminpptds"/>
    <property type="match status" value="1"/>
</dbReference>
<dbReference type="InterPro" id="IPR024191">
    <property type="entry name" value="Peptidase_M61"/>
</dbReference>
<proteinExistence type="predicted"/>
<evidence type="ECO:0000259" key="3">
    <source>
        <dbReference type="Pfam" id="PF17899"/>
    </source>
</evidence>
<evidence type="ECO:0000256" key="1">
    <source>
        <dbReference type="SAM" id="SignalP"/>
    </source>
</evidence>
<name>A0ABW3Y1U2_9FLAO</name>
<dbReference type="InterPro" id="IPR007963">
    <property type="entry name" value="Peptidase_M61_catalytic"/>
</dbReference>
<dbReference type="EMBL" id="JBHTMY010000003">
    <property type="protein sequence ID" value="MFD1315812.1"/>
    <property type="molecule type" value="Genomic_DNA"/>
</dbReference>
<dbReference type="SUPFAM" id="SSF50156">
    <property type="entry name" value="PDZ domain-like"/>
    <property type="match status" value="1"/>
</dbReference>
<dbReference type="Gene3D" id="1.10.390.10">
    <property type="entry name" value="Neutral Protease Domain 2"/>
    <property type="match status" value="1"/>
</dbReference>
<feature type="domain" description="Peptidase M61 N-terminal" evidence="3">
    <location>
        <begin position="25"/>
        <end position="190"/>
    </location>
</feature>
<protein>
    <submittedName>
        <fullName evidence="4">M61 family metallopeptidase</fullName>
    </submittedName>
</protein>
<sequence length="599" mass="69564">MKISPFLFLFFLSFISFSQNQTRTKYQISFENAKHHEAHIQIEFDQITDSIFELRMSRTSPGRYAIHEFAKNVYDVFAFNENGDTLKIVRPNPHQWNILNPSKKILVHYKLFADRADGTFSQINEGHAHLNIPATFMFAPKRMSEPLKVDIVPRVDLKWQIATQLKPIAENLFFAPNVQYFMDSPIELSNFTKRSFEIDSNGKDYTINFILHHNGTEIETDTYFEQVKKIVAQEMLVFGELPNFDFNEYYFLACYLPYVSGDGMEHRNSTILTDIESLSEGGMKNNIGTVAHEFFHSWNVERIRPRSLEPFDFTDANMSGELWFAEGFTTYYTNLILCRAGIITDKQYVEGLARTFNYVWNSPGTDFFNPIEMSYQASFVDAATFLDPTSRHNTFISYYSYGSVLGLALDLSLRETFKEKNLDGFMALTYQKYGKKEIPYTITDLEETLCEYTNEDFGKSFFKHFIYDSKMPDYKTLFRSVGVNLSQDNSEKIFLGADLEWKNGKLILSSYPVKNSPFYNAGLTNGDILISINRKDVFKDFFDKYQFKPQDKLNIVFKRYGVRKETEIITASDPSYTTKLSDSSNEKILKNRKDWLGAK</sequence>
<dbReference type="Gene3D" id="2.60.40.3650">
    <property type="match status" value="1"/>
</dbReference>
<gene>
    <name evidence="4" type="ORF">ACFQ39_09305</name>
</gene>
<dbReference type="RefSeq" id="WP_377178341.1">
    <property type="nucleotide sequence ID" value="NZ_JBHTMY010000003.1"/>
</dbReference>
<evidence type="ECO:0000313" key="5">
    <source>
        <dbReference type="Proteomes" id="UP001597201"/>
    </source>
</evidence>
<organism evidence="4 5">
    <name type="scientific">Namhaeicola litoreus</name>
    <dbReference type="NCBI Taxonomy" id="1052145"/>
    <lineage>
        <taxon>Bacteria</taxon>
        <taxon>Pseudomonadati</taxon>
        <taxon>Bacteroidota</taxon>
        <taxon>Flavobacteriia</taxon>
        <taxon>Flavobacteriales</taxon>
        <taxon>Flavobacteriaceae</taxon>
        <taxon>Namhaeicola</taxon>
    </lineage>
</organism>
<dbReference type="Pfam" id="PF05299">
    <property type="entry name" value="Peptidase_M61"/>
    <property type="match status" value="1"/>
</dbReference>
<dbReference type="InterPro" id="IPR036034">
    <property type="entry name" value="PDZ_sf"/>
</dbReference>
<feature type="signal peptide" evidence="1">
    <location>
        <begin position="1"/>
        <end position="18"/>
    </location>
</feature>
<dbReference type="Gene3D" id="2.30.42.10">
    <property type="match status" value="1"/>
</dbReference>
<keyword evidence="5" id="KW-1185">Reference proteome</keyword>
<feature type="chain" id="PRO_5047187184" evidence="1">
    <location>
        <begin position="19"/>
        <end position="599"/>
    </location>
</feature>
<feature type="domain" description="Peptidase M61 catalytic" evidence="2">
    <location>
        <begin position="287"/>
        <end position="404"/>
    </location>
</feature>
<evidence type="ECO:0000259" key="2">
    <source>
        <dbReference type="Pfam" id="PF05299"/>
    </source>
</evidence>
<reference evidence="5" key="1">
    <citation type="journal article" date="2019" name="Int. J. Syst. Evol. Microbiol.">
        <title>The Global Catalogue of Microorganisms (GCM) 10K type strain sequencing project: providing services to taxonomists for standard genome sequencing and annotation.</title>
        <authorList>
            <consortium name="The Broad Institute Genomics Platform"/>
            <consortium name="The Broad Institute Genome Sequencing Center for Infectious Disease"/>
            <person name="Wu L."/>
            <person name="Ma J."/>
        </authorList>
    </citation>
    <scope>NUCLEOTIDE SEQUENCE [LARGE SCALE GENOMIC DNA]</scope>
    <source>
        <strain evidence="5">CCUG 61485</strain>
    </source>
</reference>
<keyword evidence="1" id="KW-0732">Signal</keyword>
<dbReference type="InterPro" id="IPR040756">
    <property type="entry name" value="Peptidase_M61_N"/>
</dbReference>
<dbReference type="Proteomes" id="UP001597201">
    <property type="component" value="Unassembled WGS sequence"/>
</dbReference>
<evidence type="ECO:0000313" key="4">
    <source>
        <dbReference type="EMBL" id="MFD1315812.1"/>
    </source>
</evidence>
<dbReference type="Pfam" id="PF17899">
    <property type="entry name" value="Peptidase_M61_N"/>
    <property type="match status" value="1"/>
</dbReference>
<dbReference type="SUPFAM" id="SSF55486">
    <property type="entry name" value="Metalloproteases ('zincins'), catalytic domain"/>
    <property type="match status" value="1"/>
</dbReference>
<dbReference type="InterPro" id="IPR027268">
    <property type="entry name" value="Peptidase_M4/M1_CTD_sf"/>
</dbReference>